<evidence type="ECO:0000256" key="6">
    <source>
        <dbReference type="ARBA" id="ARBA00022989"/>
    </source>
</evidence>
<organism evidence="10 11">
    <name type="scientific">Geomobilimonas luticola</name>
    <dbReference type="NCBI Taxonomy" id="1114878"/>
    <lineage>
        <taxon>Bacteria</taxon>
        <taxon>Pseudomonadati</taxon>
        <taxon>Thermodesulfobacteriota</taxon>
        <taxon>Desulfuromonadia</taxon>
        <taxon>Geobacterales</taxon>
        <taxon>Geobacteraceae</taxon>
        <taxon>Geomobilimonas</taxon>
    </lineage>
</organism>
<dbReference type="Proteomes" id="UP000756860">
    <property type="component" value="Unassembled WGS sequence"/>
</dbReference>
<dbReference type="PROSITE" id="PS50928">
    <property type="entry name" value="ABC_TM1"/>
    <property type="match status" value="1"/>
</dbReference>
<protein>
    <submittedName>
        <fullName evidence="10">Amino acid ABC transporter permease</fullName>
    </submittedName>
</protein>
<sequence>MDAIFNFQVITDNFTYFMIGRFPHGPLGGLGLTIYLAVVSCILSFFGGLVLGLLSLVRNPFISYPVNLFINAVRGLPLLMVIFWMYFLLPALMGRTVPESQTVIMGLTLFTSAYMSQIVRAGIEGIPPGQTEAAISTGLKHWQVMLYIVLPQGLRNMIPSFVNQFVSLIKDTSLAFIVGVSELTHVATQVNNRTMAYPTEIFIFIAVLYFFLCYAFTSLSRWLEQRLAWRKAI</sequence>
<gene>
    <name evidence="10" type="ORF">KI810_00560</name>
</gene>
<dbReference type="SUPFAM" id="SSF161098">
    <property type="entry name" value="MetI-like"/>
    <property type="match status" value="1"/>
</dbReference>
<comment type="similarity">
    <text evidence="2">Belongs to the binding-protein-dependent transport system permease family. HisMQ subfamily.</text>
</comment>
<dbReference type="InterPro" id="IPR010065">
    <property type="entry name" value="AA_ABC_transptr_permease_3TM"/>
</dbReference>
<evidence type="ECO:0000256" key="5">
    <source>
        <dbReference type="ARBA" id="ARBA00022692"/>
    </source>
</evidence>
<dbReference type="InterPro" id="IPR043429">
    <property type="entry name" value="ArtM/GltK/GlnP/TcyL/YhdX-like"/>
</dbReference>
<keyword evidence="11" id="KW-1185">Reference proteome</keyword>
<evidence type="ECO:0000256" key="3">
    <source>
        <dbReference type="ARBA" id="ARBA00022448"/>
    </source>
</evidence>
<evidence type="ECO:0000256" key="2">
    <source>
        <dbReference type="ARBA" id="ARBA00010072"/>
    </source>
</evidence>
<reference evidence="10 11" key="1">
    <citation type="submission" date="2021-05" db="EMBL/GenBank/DDBJ databases">
        <title>The draft genome of Geobacter luticola JCM 17780.</title>
        <authorList>
            <person name="Xu Z."/>
            <person name="Masuda Y."/>
            <person name="Itoh H."/>
            <person name="Senoo K."/>
        </authorList>
    </citation>
    <scope>NUCLEOTIDE SEQUENCE [LARGE SCALE GENOMIC DNA]</scope>
    <source>
        <strain evidence="10 11">JCM 17780</strain>
    </source>
</reference>
<dbReference type="NCBIfam" id="TIGR01726">
    <property type="entry name" value="HEQRo_perm_3TM"/>
    <property type="match status" value="1"/>
</dbReference>
<dbReference type="RefSeq" id="WP_214173543.1">
    <property type="nucleotide sequence ID" value="NZ_JAHCVK010000001.1"/>
</dbReference>
<dbReference type="CDD" id="cd06261">
    <property type="entry name" value="TM_PBP2"/>
    <property type="match status" value="1"/>
</dbReference>
<keyword evidence="4" id="KW-1003">Cell membrane</keyword>
<keyword evidence="6 8" id="KW-1133">Transmembrane helix</keyword>
<evidence type="ECO:0000256" key="7">
    <source>
        <dbReference type="ARBA" id="ARBA00023136"/>
    </source>
</evidence>
<proteinExistence type="inferred from homology"/>
<keyword evidence="7 8" id="KW-0472">Membrane</keyword>
<dbReference type="EMBL" id="JAHCVK010000001">
    <property type="protein sequence ID" value="MBT0651534.1"/>
    <property type="molecule type" value="Genomic_DNA"/>
</dbReference>
<feature type="transmembrane region" description="Helical" evidence="8">
    <location>
        <begin position="201"/>
        <end position="223"/>
    </location>
</feature>
<comment type="subcellular location">
    <subcellularLocation>
        <location evidence="1">Cell inner membrane</location>
        <topology evidence="1">Multi-pass membrane protein</topology>
    </subcellularLocation>
    <subcellularLocation>
        <location evidence="8">Cell membrane</location>
        <topology evidence="8">Multi-pass membrane protein</topology>
    </subcellularLocation>
</comment>
<evidence type="ECO:0000256" key="1">
    <source>
        <dbReference type="ARBA" id="ARBA00004429"/>
    </source>
</evidence>
<feature type="transmembrane region" description="Helical" evidence="8">
    <location>
        <begin position="68"/>
        <end position="89"/>
    </location>
</feature>
<dbReference type="InterPro" id="IPR000515">
    <property type="entry name" value="MetI-like"/>
</dbReference>
<evidence type="ECO:0000313" key="10">
    <source>
        <dbReference type="EMBL" id="MBT0651534.1"/>
    </source>
</evidence>
<evidence type="ECO:0000313" key="11">
    <source>
        <dbReference type="Proteomes" id="UP000756860"/>
    </source>
</evidence>
<dbReference type="Gene3D" id="1.10.3720.10">
    <property type="entry name" value="MetI-like"/>
    <property type="match status" value="1"/>
</dbReference>
<feature type="domain" description="ABC transmembrane type-1" evidence="9">
    <location>
        <begin position="30"/>
        <end position="220"/>
    </location>
</feature>
<evidence type="ECO:0000256" key="4">
    <source>
        <dbReference type="ARBA" id="ARBA00022475"/>
    </source>
</evidence>
<dbReference type="PANTHER" id="PTHR30614:SF21">
    <property type="entry name" value="AMINO ACID ABC TRANSPORTER PERMEASE"/>
    <property type="match status" value="1"/>
</dbReference>
<dbReference type="Pfam" id="PF00528">
    <property type="entry name" value="BPD_transp_1"/>
    <property type="match status" value="1"/>
</dbReference>
<name>A0ABS5S843_9BACT</name>
<dbReference type="InterPro" id="IPR035906">
    <property type="entry name" value="MetI-like_sf"/>
</dbReference>
<evidence type="ECO:0000259" key="9">
    <source>
        <dbReference type="PROSITE" id="PS50928"/>
    </source>
</evidence>
<dbReference type="PANTHER" id="PTHR30614">
    <property type="entry name" value="MEMBRANE COMPONENT OF AMINO ACID ABC TRANSPORTER"/>
    <property type="match status" value="1"/>
</dbReference>
<keyword evidence="3 8" id="KW-0813">Transport</keyword>
<keyword evidence="5 8" id="KW-0812">Transmembrane</keyword>
<evidence type="ECO:0000256" key="8">
    <source>
        <dbReference type="RuleBase" id="RU363032"/>
    </source>
</evidence>
<comment type="caution">
    <text evidence="10">The sequence shown here is derived from an EMBL/GenBank/DDBJ whole genome shotgun (WGS) entry which is preliminary data.</text>
</comment>
<feature type="transmembrane region" description="Helical" evidence="8">
    <location>
        <begin position="32"/>
        <end position="56"/>
    </location>
</feature>
<accession>A0ABS5S843</accession>